<keyword evidence="2" id="KW-0812">Transmembrane</keyword>
<dbReference type="Pfam" id="PF09335">
    <property type="entry name" value="VTT_dom"/>
    <property type="match status" value="1"/>
</dbReference>
<feature type="region of interest" description="Disordered" evidence="6">
    <location>
        <begin position="427"/>
        <end position="478"/>
    </location>
</feature>
<accession>G4TYU5</accession>
<keyword evidence="3" id="KW-0732">Signal</keyword>
<dbReference type="InterPro" id="IPR045014">
    <property type="entry name" value="TM41A/B"/>
</dbReference>
<dbReference type="GO" id="GO:0016020">
    <property type="term" value="C:membrane"/>
    <property type="evidence" value="ECO:0007669"/>
    <property type="project" value="UniProtKB-SubCell"/>
</dbReference>
<evidence type="ECO:0000256" key="5">
    <source>
        <dbReference type="ARBA" id="ARBA00023136"/>
    </source>
</evidence>
<feature type="compositionally biased region" description="Low complexity" evidence="6">
    <location>
        <begin position="34"/>
        <end position="54"/>
    </location>
</feature>
<dbReference type="InterPro" id="IPR032816">
    <property type="entry name" value="VTT_dom"/>
</dbReference>
<evidence type="ECO:0000256" key="2">
    <source>
        <dbReference type="ARBA" id="ARBA00022692"/>
    </source>
</evidence>
<keyword evidence="5" id="KW-0472">Membrane</keyword>
<feature type="compositionally biased region" description="Basic and acidic residues" evidence="6">
    <location>
        <begin position="428"/>
        <end position="440"/>
    </location>
</feature>
<evidence type="ECO:0000256" key="1">
    <source>
        <dbReference type="ARBA" id="ARBA00004141"/>
    </source>
</evidence>
<dbReference type="EMBL" id="CAFZ01000785">
    <property type="protein sequence ID" value="CCA76488.1"/>
    <property type="molecule type" value="Genomic_DNA"/>
</dbReference>
<feature type="compositionally biased region" description="Low complexity" evidence="6">
    <location>
        <begin position="70"/>
        <end position="86"/>
    </location>
</feature>
<sequence length="478" mass="51696">MASLKLPGHRRGRSSSTTTAIQRPGIVNRSLTTAAPLASDQASSSSSPTVATATMLSRPRKQIVEDLGVPHTPTTPNWTKTTTTTTTTTTTRKWWWPYTHSLRENDRSVLPRSSAELSESDASSVPSDITRPRSPIIVAAPVSADSQNYSPLLLVILLFPLSTALVIGSLWTLPVRLPSAIDDSSTGSGEPHSVFPRTISDVRALAWALKGYSETGQWELVHVLAVLAVTALWKHAWSIPGSVLLNILTGTLLPPLPATLLQTLLTTLGSVLSTILATPLTPLLTRFFPSAIALTRSALEGSSNSTSRSSPWARLSVLRLIGIVPWSGINIACGVCGVSLWHCAVGAFIGTLPWTAVTCQIGDILQTIASTPTSPNSSAQQTISSVVTSPNTLFKLVFLTLVSLAPILAKDRLSRWLNGETAELDVTLSREREREREREKRGRGHKKRFSVEWWRRSLSMSRSKEAEDNVELLSVSPA</sequence>
<dbReference type="InParanoid" id="G4TYU5"/>
<evidence type="ECO:0000256" key="4">
    <source>
        <dbReference type="ARBA" id="ARBA00022989"/>
    </source>
</evidence>
<dbReference type="PANTHER" id="PTHR43220">
    <property type="match status" value="1"/>
</dbReference>
<dbReference type="PANTHER" id="PTHR43220:SF21">
    <property type="entry name" value="TRANSMEMBRANE PROTEIN 41A"/>
    <property type="match status" value="1"/>
</dbReference>
<keyword evidence="9" id="KW-1185">Reference proteome</keyword>
<organism evidence="8 9">
    <name type="scientific">Serendipita indica (strain DSM 11827)</name>
    <name type="common">Root endophyte fungus</name>
    <name type="synonym">Piriformospora indica</name>
    <dbReference type="NCBI Taxonomy" id="1109443"/>
    <lineage>
        <taxon>Eukaryota</taxon>
        <taxon>Fungi</taxon>
        <taxon>Dikarya</taxon>
        <taxon>Basidiomycota</taxon>
        <taxon>Agaricomycotina</taxon>
        <taxon>Agaricomycetes</taxon>
        <taxon>Sebacinales</taxon>
        <taxon>Serendipitaceae</taxon>
        <taxon>Serendipita</taxon>
    </lineage>
</organism>
<feature type="region of interest" description="Disordered" evidence="6">
    <location>
        <begin position="107"/>
        <end position="128"/>
    </location>
</feature>
<feature type="compositionally biased region" description="Low complexity" evidence="6">
    <location>
        <begin position="113"/>
        <end position="124"/>
    </location>
</feature>
<keyword evidence="4" id="KW-1133">Transmembrane helix</keyword>
<evidence type="ECO:0000259" key="7">
    <source>
        <dbReference type="Pfam" id="PF09335"/>
    </source>
</evidence>
<dbReference type="eggNOG" id="KOG3140">
    <property type="taxonomic scope" value="Eukaryota"/>
</dbReference>
<dbReference type="STRING" id="1109443.G4TYU5"/>
<comment type="subcellular location">
    <subcellularLocation>
        <location evidence="1">Membrane</location>
        <topology evidence="1">Multi-pass membrane protein</topology>
    </subcellularLocation>
</comment>
<reference evidence="8 9" key="1">
    <citation type="journal article" date="2011" name="PLoS Pathog.">
        <title>Endophytic Life Strategies Decoded by Genome and Transcriptome Analyses of the Mutualistic Root Symbiont Piriformospora indica.</title>
        <authorList>
            <person name="Zuccaro A."/>
            <person name="Lahrmann U."/>
            <person name="Guldener U."/>
            <person name="Langen G."/>
            <person name="Pfiffi S."/>
            <person name="Biedenkopf D."/>
            <person name="Wong P."/>
            <person name="Samans B."/>
            <person name="Grimm C."/>
            <person name="Basiewicz M."/>
            <person name="Murat C."/>
            <person name="Martin F."/>
            <person name="Kogel K.H."/>
        </authorList>
    </citation>
    <scope>NUCLEOTIDE SEQUENCE [LARGE SCALE GENOMIC DNA]</scope>
    <source>
        <strain evidence="8 9">DSM 11827</strain>
    </source>
</reference>
<evidence type="ECO:0000313" key="8">
    <source>
        <dbReference type="EMBL" id="CCA76488.1"/>
    </source>
</evidence>
<dbReference type="AlphaFoldDB" id="G4TYU5"/>
<comment type="caution">
    <text evidence="8">The sequence shown here is derived from an EMBL/GenBank/DDBJ whole genome shotgun (WGS) entry which is preliminary data.</text>
</comment>
<dbReference type="OrthoDB" id="3364966at2759"/>
<feature type="domain" description="VTT" evidence="7">
    <location>
        <begin position="239"/>
        <end position="363"/>
    </location>
</feature>
<evidence type="ECO:0000256" key="6">
    <source>
        <dbReference type="SAM" id="MobiDB-lite"/>
    </source>
</evidence>
<evidence type="ECO:0000313" key="9">
    <source>
        <dbReference type="Proteomes" id="UP000007148"/>
    </source>
</evidence>
<dbReference type="HOGENOM" id="CLU_045157_0_0_1"/>
<feature type="region of interest" description="Disordered" evidence="6">
    <location>
        <begin position="67"/>
        <end position="86"/>
    </location>
</feature>
<proteinExistence type="predicted"/>
<name>G4TYU5_SERID</name>
<feature type="region of interest" description="Disordered" evidence="6">
    <location>
        <begin position="1"/>
        <end position="61"/>
    </location>
</feature>
<dbReference type="Proteomes" id="UP000007148">
    <property type="component" value="Unassembled WGS sequence"/>
</dbReference>
<evidence type="ECO:0000256" key="3">
    <source>
        <dbReference type="ARBA" id="ARBA00022729"/>
    </source>
</evidence>
<gene>
    <name evidence="8" type="ORF">PIIN_10481</name>
</gene>
<protein>
    <recommendedName>
        <fullName evidence="7">VTT domain-containing protein</fullName>
    </recommendedName>
</protein>